<evidence type="ECO:0000256" key="1">
    <source>
        <dbReference type="SAM" id="MobiDB-lite"/>
    </source>
</evidence>
<gene>
    <name evidence="2" type="ORF">GMBLW1_34110</name>
</gene>
<accession>A0A6C2YYD2</accession>
<dbReference type="InterPro" id="IPR010985">
    <property type="entry name" value="Ribbon_hlx_hlx"/>
</dbReference>
<organism evidence="2">
    <name type="scientific">Tuwongella immobilis</name>
    <dbReference type="NCBI Taxonomy" id="692036"/>
    <lineage>
        <taxon>Bacteria</taxon>
        <taxon>Pseudomonadati</taxon>
        <taxon>Planctomycetota</taxon>
        <taxon>Planctomycetia</taxon>
        <taxon>Gemmatales</taxon>
        <taxon>Gemmataceae</taxon>
        <taxon>Tuwongella</taxon>
    </lineage>
</organism>
<evidence type="ECO:0000313" key="3">
    <source>
        <dbReference type="Proteomes" id="UP000464378"/>
    </source>
</evidence>
<dbReference type="InterPro" id="IPR013321">
    <property type="entry name" value="Arc_rbn_hlx_hlx"/>
</dbReference>
<dbReference type="GO" id="GO:0006355">
    <property type="term" value="P:regulation of DNA-templated transcription"/>
    <property type="evidence" value="ECO:0007669"/>
    <property type="project" value="InterPro"/>
</dbReference>
<name>A0A6C2YYD2_9BACT</name>
<dbReference type="Gene3D" id="1.10.1220.10">
    <property type="entry name" value="Met repressor-like"/>
    <property type="match status" value="1"/>
</dbReference>
<proteinExistence type="predicted"/>
<evidence type="ECO:0000313" key="2">
    <source>
        <dbReference type="EMBL" id="VIP05782.1"/>
    </source>
</evidence>
<feature type="compositionally biased region" description="Acidic residues" evidence="1">
    <location>
        <begin position="69"/>
        <end position="84"/>
    </location>
</feature>
<feature type="region of interest" description="Disordered" evidence="1">
    <location>
        <begin position="54"/>
        <end position="92"/>
    </location>
</feature>
<keyword evidence="3" id="KW-1185">Reference proteome</keyword>
<dbReference type="SUPFAM" id="SSF47598">
    <property type="entry name" value="Ribbon-helix-helix"/>
    <property type="match status" value="1"/>
</dbReference>
<dbReference type="Proteomes" id="UP000464378">
    <property type="component" value="Chromosome"/>
</dbReference>
<protein>
    <submittedName>
        <fullName evidence="2">Primosome assembly protein</fullName>
    </submittedName>
</protein>
<dbReference type="EMBL" id="LR586016">
    <property type="protein sequence ID" value="VIP05782.1"/>
    <property type="molecule type" value="Genomic_DNA"/>
</dbReference>
<dbReference type="InParanoid" id="A0A6C2YYD2"/>
<dbReference type="AlphaFoldDB" id="A0A6C2YYD2"/>
<reference evidence="2" key="1">
    <citation type="submission" date="2019-04" db="EMBL/GenBank/DDBJ databases">
        <authorList>
            <consortium name="Science for Life Laboratories"/>
        </authorList>
    </citation>
    <scope>NUCLEOTIDE SEQUENCE</scope>
    <source>
        <strain evidence="2">MBLW1</strain>
    </source>
</reference>
<dbReference type="EMBL" id="LR593887">
    <property type="protein sequence ID" value="VTS08920.1"/>
    <property type="molecule type" value="Genomic_DNA"/>
</dbReference>
<dbReference type="KEGG" id="tim:GMBLW1_34110"/>
<sequence length="92" mass="10381">MSMDRINRSHDRHLSSFMVRLPEIYRTQLRILATRHQKSMTEEVRLAVEAHLAREQLWPPPKRSSGESSPDESSGEESPVDDPPAEGASAAE</sequence>